<dbReference type="PANTHER" id="PTHR30237">
    <property type="entry name" value="MURAMOYLTETRAPEPTIDE CARBOXYPEPTIDASE"/>
    <property type="match status" value="1"/>
</dbReference>
<dbReference type="SUPFAM" id="SSF141986">
    <property type="entry name" value="LD-carboxypeptidase A C-terminal domain-like"/>
    <property type="match status" value="1"/>
</dbReference>
<dbReference type="Gene3D" id="3.50.30.60">
    <property type="entry name" value="LD-carboxypeptidase A C-terminal domain-like"/>
    <property type="match status" value="1"/>
</dbReference>
<dbReference type="InterPro" id="IPR027478">
    <property type="entry name" value="LdcA_N"/>
</dbReference>
<protein>
    <submittedName>
        <fullName evidence="5">Muramoyltetrapeptide carboxypeptidase LdcA (Peptidoglycan recycling)</fullName>
    </submittedName>
</protein>
<accession>A0A1M6N781</accession>
<keyword evidence="5" id="KW-0645">Protease</keyword>
<reference evidence="5 6" key="1">
    <citation type="submission" date="2016-11" db="EMBL/GenBank/DDBJ databases">
        <authorList>
            <person name="Jaros S."/>
            <person name="Januszkiewicz K."/>
            <person name="Wedrychowicz H."/>
        </authorList>
    </citation>
    <scope>NUCLEOTIDE SEQUENCE [LARGE SCALE GENOMIC DNA]</scope>
    <source>
        <strain evidence="5 6">DSM 3090</strain>
    </source>
</reference>
<dbReference type="InterPro" id="IPR029062">
    <property type="entry name" value="Class_I_gatase-like"/>
</dbReference>
<dbReference type="EMBL" id="FRAD01000009">
    <property type="protein sequence ID" value="SHJ91578.1"/>
    <property type="molecule type" value="Genomic_DNA"/>
</dbReference>
<keyword evidence="2" id="KW-0378">Hydrolase</keyword>
<sequence length="332" mass="37963">MRYPNFLNKGDTVGVTATSAGVGYKINNYNKSIENIRAQGYNIRETENVRKNDIFSSSPKERGLQLKDLFQDPKVKIIICATGGMFQFDMMPYIDYEVIDRNEKWVMGYSDPTSLLYTITTKLDIATLYGNNASSFDQNKIHESLENCFEIVKGNMVKQYSFEHYEKKGSGKDDFSGYNLTERVEWLKLRGHENFKGRCIGGCLEVLCNLVGTEYDYTKVFLEKYKDNGIVWYLDVCEMDSAHLYLALLQLKYAGWFKHSKAFVFGRVAIKNEVFGMTYSEAILRALYDIENISIIMDADIGHVAPKMTMINGAIIQVNWNEGKGDISFSLK</sequence>
<dbReference type="RefSeq" id="WP_072903311.1">
    <property type="nucleotide sequence ID" value="NZ_FRAD01000009.1"/>
</dbReference>
<comment type="similarity">
    <text evidence="1">Belongs to the peptidase S66 family.</text>
</comment>
<dbReference type="PIRSF" id="PIRSF028757">
    <property type="entry name" value="LD-carboxypeptidase"/>
    <property type="match status" value="1"/>
</dbReference>
<dbReference type="AlphaFoldDB" id="A0A1M6N781"/>
<dbReference type="InterPro" id="IPR003507">
    <property type="entry name" value="S66_fam"/>
</dbReference>
<dbReference type="Pfam" id="PF02016">
    <property type="entry name" value="Peptidase_S66"/>
    <property type="match status" value="1"/>
</dbReference>
<feature type="domain" description="LD-carboxypeptidase C-terminal" evidence="4">
    <location>
        <begin position="196"/>
        <end position="317"/>
    </location>
</feature>
<dbReference type="InterPro" id="IPR027461">
    <property type="entry name" value="Carboxypeptidase_A_C_sf"/>
</dbReference>
<name>A0A1M6N781_9CLOT</name>
<evidence type="ECO:0000259" key="4">
    <source>
        <dbReference type="Pfam" id="PF17676"/>
    </source>
</evidence>
<proteinExistence type="inferred from homology"/>
<evidence type="ECO:0000259" key="3">
    <source>
        <dbReference type="Pfam" id="PF02016"/>
    </source>
</evidence>
<feature type="domain" description="LD-carboxypeptidase N-terminal" evidence="3">
    <location>
        <begin position="13"/>
        <end position="130"/>
    </location>
</feature>
<dbReference type="CDD" id="cd07062">
    <property type="entry name" value="Peptidase_S66_mccF_like"/>
    <property type="match status" value="1"/>
</dbReference>
<dbReference type="InterPro" id="IPR040921">
    <property type="entry name" value="Peptidase_S66C"/>
</dbReference>
<dbReference type="PANTHER" id="PTHR30237:SF5">
    <property type="entry name" value="CARBOXYPEPTIDASE VC_A0337-RELATED"/>
    <property type="match status" value="1"/>
</dbReference>
<dbReference type="STRING" id="1121331.SAMN02745248_01302"/>
<dbReference type="SUPFAM" id="SSF52317">
    <property type="entry name" value="Class I glutamine amidotransferase-like"/>
    <property type="match status" value="1"/>
</dbReference>
<evidence type="ECO:0000256" key="1">
    <source>
        <dbReference type="ARBA" id="ARBA00010233"/>
    </source>
</evidence>
<dbReference type="GO" id="GO:0004180">
    <property type="term" value="F:carboxypeptidase activity"/>
    <property type="evidence" value="ECO:0007669"/>
    <property type="project" value="UniProtKB-KW"/>
</dbReference>
<dbReference type="Pfam" id="PF17676">
    <property type="entry name" value="Peptidase_S66C"/>
    <property type="match status" value="1"/>
</dbReference>
<evidence type="ECO:0000313" key="5">
    <source>
        <dbReference type="EMBL" id="SHJ91578.1"/>
    </source>
</evidence>
<gene>
    <name evidence="5" type="ORF">SAMN02745248_01302</name>
</gene>
<dbReference type="InterPro" id="IPR040449">
    <property type="entry name" value="Peptidase_S66_N"/>
</dbReference>
<dbReference type="Gene3D" id="3.40.50.10740">
    <property type="entry name" value="Class I glutamine amidotransferase-like"/>
    <property type="match status" value="1"/>
</dbReference>
<dbReference type="Proteomes" id="UP000183952">
    <property type="component" value="Unassembled WGS sequence"/>
</dbReference>
<evidence type="ECO:0000256" key="2">
    <source>
        <dbReference type="ARBA" id="ARBA00022801"/>
    </source>
</evidence>
<keyword evidence="6" id="KW-1185">Reference proteome</keyword>
<keyword evidence="5" id="KW-0121">Carboxypeptidase</keyword>
<dbReference type="OrthoDB" id="9807329at2"/>
<evidence type="ECO:0000313" key="6">
    <source>
        <dbReference type="Proteomes" id="UP000183952"/>
    </source>
</evidence>
<organism evidence="5 6">
    <name type="scientific">Hathewaya proteolytica DSM 3090</name>
    <dbReference type="NCBI Taxonomy" id="1121331"/>
    <lineage>
        <taxon>Bacteria</taxon>
        <taxon>Bacillati</taxon>
        <taxon>Bacillota</taxon>
        <taxon>Clostridia</taxon>
        <taxon>Eubacteriales</taxon>
        <taxon>Clostridiaceae</taxon>
        <taxon>Hathewaya</taxon>
    </lineage>
</organism>